<reference evidence="1 2" key="1">
    <citation type="journal article" date="2024" name="Proc. Natl. Acad. Sci. U.S.A.">
        <title>The evolutionary genomics of adaptation to stress in wild rhizobium bacteria.</title>
        <authorList>
            <person name="Kehlet-Delgado H."/>
            <person name="Montoya A.P."/>
            <person name="Jensen K.T."/>
            <person name="Wendlandt C.E."/>
            <person name="Dexheimer C."/>
            <person name="Roberts M."/>
            <person name="Torres Martinez L."/>
            <person name="Friesen M.L."/>
            <person name="Griffitts J.S."/>
            <person name="Porter S.S."/>
        </authorList>
    </citation>
    <scope>NUCLEOTIDE SEQUENCE [LARGE SCALE GENOMIC DNA]</scope>
    <source>
        <strain evidence="1 2">M0641</strain>
    </source>
</reference>
<name>A0ABV1Z857_9HYPH</name>
<evidence type="ECO:0000313" key="1">
    <source>
        <dbReference type="EMBL" id="MER9407689.1"/>
    </source>
</evidence>
<gene>
    <name evidence="1" type="ORF">NKI36_27105</name>
</gene>
<keyword evidence="2" id="KW-1185">Reference proteome</keyword>
<protein>
    <submittedName>
        <fullName evidence="1">Uncharacterized protein</fullName>
    </submittedName>
</protein>
<comment type="caution">
    <text evidence="1">The sequence shown here is derived from an EMBL/GenBank/DDBJ whole genome shotgun (WGS) entry which is preliminary data.</text>
</comment>
<sequence length="68" mass="7595">MKVLTAPSELEIPLAIRWLIVVNVLPTFLQTGDGEVVVWTLKESRRLPPLPAIPTHLNQALAASYHRL</sequence>
<organism evidence="1 2">
    <name type="scientific">Mesorhizobium caraganae</name>
    <dbReference type="NCBI Taxonomy" id="483206"/>
    <lineage>
        <taxon>Bacteria</taxon>
        <taxon>Pseudomonadati</taxon>
        <taxon>Pseudomonadota</taxon>
        <taxon>Alphaproteobacteria</taxon>
        <taxon>Hyphomicrobiales</taxon>
        <taxon>Phyllobacteriaceae</taxon>
        <taxon>Mesorhizobium</taxon>
    </lineage>
</organism>
<dbReference type="Proteomes" id="UP001433071">
    <property type="component" value="Unassembled WGS sequence"/>
</dbReference>
<dbReference type="EMBL" id="JAMYQB010000028">
    <property type="protein sequence ID" value="MER9407689.1"/>
    <property type="molecule type" value="Genomic_DNA"/>
</dbReference>
<proteinExistence type="predicted"/>
<evidence type="ECO:0000313" key="2">
    <source>
        <dbReference type="Proteomes" id="UP001433071"/>
    </source>
</evidence>
<accession>A0ABV1Z857</accession>
<dbReference type="RefSeq" id="WP_023806341.1">
    <property type="nucleotide sequence ID" value="NZ_JAMYQB010000028.1"/>
</dbReference>